<dbReference type="Pfam" id="PF00656">
    <property type="entry name" value="Peptidase_C14"/>
    <property type="match status" value="1"/>
</dbReference>
<dbReference type="GO" id="GO:0006508">
    <property type="term" value="P:proteolysis"/>
    <property type="evidence" value="ECO:0007669"/>
    <property type="project" value="InterPro"/>
</dbReference>
<comment type="caution">
    <text evidence="5">The sequence shown here is derived from an EMBL/GenBank/DDBJ whole genome shotgun (WGS) entry which is preliminary data.</text>
</comment>
<feature type="domain" description="Peptidase C14 caspase" evidence="4">
    <location>
        <begin position="153"/>
        <end position="216"/>
    </location>
</feature>
<proteinExistence type="predicted"/>
<dbReference type="InterPro" id="IPR029030">
    <property type="entry name" value="Caspase-like_dom_sf"/>
</dbReference>
<evidence type="ECO:0000256" key="3">
    <source>
        <dbReference type="SAM" id="MobiDB-lite"/>
    </source>
</evidence>
<dbReference type="Proteomes" id="UP000521872">
    <property type="component" value="Unassembled WGS sequence"/>
</dbReference>
<keyword evidence="1" id="KW-0053">Apoptosis</keyword>
<dbReference type="AlphaFoldDB" id="A0A8H4QWT1"/>
<evidence type="ECO:0000256" key="2">
    <source>
        <dbReference type="ARBA" id="ARBA00022807"/>
    </source>
</evidence>
<feature type="compositionally biased region" description="Polar residues" evidence="3">
    <location>
        <begin position="253"/>
        <end position="262"/>
    </location>
</feature>
<dbReference type="GO" id="GO:0004197">
    <property type="term" value="F:cysteine-type endopeptidase activity"/>
    <property type="evidence" value="ECO:0007669"/>
    <property type="project" value="InterPro"/>
</dbReference>
<protein>
    <recommendedName>
        <fullName evidence="4">Peptidase C14 caspase domain-containing protein</fullName>
    </recommendedName>
</protein>
<accession>A0A8H4QWT1</accession>
<sequence>MNHRRPAKISPVQSPLRRKLAKIHEHWARTSIDNVVLNSDSVGSPISSLPVPVPTIQEPAAVISSPMHDAASETASNTNHVKVLLPETFVHQHQQQHQNPCQQQHHQSTGGRSSLSVITDIQRRGFWLTDSYCSSPAELYCTGFCRDPDNSAYMLAGTAMADVISISSAKDGQLSWEDGDGASTLTQSLVRILEKDPHLTFDDLMTLVSHDIHSYYVDLHSRARDYRKKVRLANNEKVKKGQKPRPGKEVEMNNFQNPQLSSERPLDMTRRFYP</sequence>
<reference evidence="5 6" key="1">
    <citation type="submission" date="2019-12" db="EMBL/GenBank/DDBJ databases">
        <authorList>
            <person name="Floudas D."/>
            <person name="Bentzer J."/>
            <person name="Ahren D."/>
            <person name="Johansson T."/>
            <person name="Persson P."/>
            <person name="Tunlid A."/>
        </authorList>
    </citation>
    <scope>NUCLEOTIDE SEQUENCE [LARGE SCALE GENOMIC DNA]</scope>
    <source>
        <strain evidence="5 6">CBS 102.39</strain>
    </source>
</reference>
<dbReference type="Gene3D" id="3.40.50.12660">
    <property type="match status" value="1"/>
</dbReference>
<dbReference type="SUPFAM" id="SSF52129">
    <property type="entry name" value="Caspase-like"/>
    <property type="match status" value="1"/>
</dbReference>
<evidence type="ECO:0000313" key="5">
    <source>
        <dbReference type="EMBL" id="KAF4618638.1"/>
    </source>
</evidence>
<evidence type="ECO:0000256" key="1">
    <source>
        <dbReference type="ARBA" id="ARBA00022703"/>
    </source>
</evidence>
<dbReference type="EMBL" id="JAACJL010000017">
    <property type="protein sequence ID" value="KAF4618638.1"/>
    <property type="molecule type" value="Genomic_DNA"/>
</dbReference>
<feature type="region of interest" description="Disordered" evidence="3">
    <location>
        <begin position="234"/>
        <end position="274"/>
    </location>
</feature>
<feature type="region of interest" description="Disordered" evidence="3">
    <location>
        <begin position="92"/>
        <end position="113"/>
    </location>
</feature>
<feature type="compositionally biased region" description="Low complexity" evidence="3">
    <location>
        <begin position="92"/>
        <end position="107"/>
    </location>
</feature>
<name>A0A8H4QWT1_9AGAR</name>
<keyword evidence="2" id="KW-0788">Thiol protease</keyword>
<dbReference type="InterPro" id="IPR011600">
    <property type="entry name" value="Pept_C14_caspase"/>
</dbReference>
<feature type="compositionally biased region" description="Basic and acidic residues" evidence="3">
    <location>
        <begin position="264"/>
        <end position="274"/>
    </location>
</feature>
<keyword evidence="6" id="KW-1185">Reference proteome</keyword>
<gene>
    <name evidence="5" type="ORF">D9613_009839</name>
</gene>
<dbReference type="GO" id="GO:0006915">
    <property type="term" value="P:apoptotic process"/>
    <property type="evidence" value="ECO:0007669"/>
    <property type="project" value="UniProtKB-KW"/>
</dbReference>
<organism evidence="5 6">
    <name type="scientific">Agrocybe pediades</name>
    <dbReference type="NCBI Taxonomy" id="84607"/>
    <lineage>
        <taxon>Eukaryota</taxon>
        <taxon>Fungi</taxon>
        <taxon>Dikarya</taxon>
        <taxon>Basidiomycota</taxon>
        <taxon>Agaricomycotina</taxon>
        <taxon>Agaricomycetes</taxon>
        <taxon>Agaricomycetidae</taxon>
        <taxon>Agaricales</taxon>
        <taxon>Agaricineae</taxon>
        <taxon>Strophariaceae</taxon>
        <taxon>Agrocybe</taxon>
    </lineage>
</organism>
<keyword evidence="2" id="KW-0378">Hydrolase</keyword>
<evidence type="ECO:0000259" key="4">
    <source>
        <dbReference type="Pfam" id="PF00656"/>
    </source>
</evidence>
<evidence type="ECO:0000313" key="6">
    <source>
        <dbReference type="Proteomes" id="UP000521872"/>
    </source>
</evidence>
<keyword evidence="2" id="KW-0645">Protease</keyword>